<protein>
    <submittedName>
        <fullName evidence="2">T9SS type A sorting domain-containing protein</fullName>
    </submittedName>
</protein>
<organism evidence="2 3">
    <name type="scientific">Chitinophaga varians</name>
    <dbReference type="NCBI Taxonomy" id="2202339"/>
    <lineage>
        <taxon>Bacteria</taxon>
        <taxon>Pseudomonadati</taxon>
        <taxon>Bacteroidota</taxon>
        <taxon>Chitinophagia</taxon>
        <taxon>Chitinophagales</taxon>
        <taxon>Chitinophagaceae</taxon>
        <taxon>Chitinophaga</taxon>
    </lineage>
</organism>
<sequence length="547" mass="59756">MCPQHTQLWSQLYPNLTVKSTHGSPDIEMRDNLVNLRLWYYKSKSEGFFVKYDFKPYITYRIRIMASNPGYFSGSGNTHTNLAALYVALTNGLQASSTTNCDFGTIPTPTGDNMPPQQVPIPGNFQEMAVNVSVPVGKSYSQLFMYVNSAQQDTGGVLIRSVFIDEYRHFDFGPLNITLACGDVAPRTFTINNPLNISGITSYKWEIGPGWLYNGQPAPSVLSTTTTSIQLKPSGNAVPGNVSVTPMQQETGYEKYTCTVKQNPPTQPQFTTTTGTVCNQSANFAVGAVADATHYLWEAENANLRINGASSPALLPAATGNAITLTDVSATFYSSWVSVKSYNAGCGYSPATTQLLNVGVQEPVPYYSDGLSISTETPILYGQANVCSGKFRVGLTPTPLGSVTWTKIAGTYPFAGSTGNFVNGNIAVSQWITFRGSYPTSCGTRYQEFTIWGVKCSGGIDKSMMKAERFSIYPNPTTSYILLTDNANQDQNANKEIALYDLSNNLVLKIQSHNSQTTINTANLKRGNYYLEVRTGNQREVKQLILK</sequence>
<dbReference type="InterPro" id="IPR026444">
    <property type="entry name" value="Secre_tail"/>
</dbReference>
<keyword evidence="3" id="KW-1185">Reference proteome</keyword>
<gene>
    <name evidence="2" type="ORF">HGH92_24780</name>
</gene>
<accession>A0A847RWR8</accession>
<dbReference type="Proteomes" id="UP000570474">
    <property type="component" value="Unassembled WGS sequence"/>
</dbReference>
<feature type="domain" description="Secretion system C-terminal sorting" evidence="1">
    <location>
        <begin position="472"/>
        <end position="545"/>
    </location>
</feature>
<reference evidence="2 3" key="1">
    <citation type="submission" date="2020-04" db="EMBL/GenBank/DDBJ databases">
        <authorList>
            <person name="Yin C."/>
        </authorList>
    </citation>
    <scope>NUCLEOTIDE SEQUENCE [LARGE SCALE GENOMIC DNA]</scope>
    <source>
        <strain evidence="2 3">Ae27</strain>
    </source>
</reference>
<dbReference type="RefSeq" id="WP_168873498.1">
    <property type="nucleotide sequence ID" value="NZ_JABAIA010000003.1"/>
</dbReference>
<evidence type="ECO:0000259" key="1">
    <source>
        <dbReference type="Pfam" id="PF18962"/>
    </source>
</evidence>
<comment type="caution">
    <text evidence="2">The sequence shown here is derived from an EMBL/GenBank/DDBJ whole genome shotgun (WGS) entry which is preliminary data.</text>
</comment>
<dbReference type="NCBIfam" id="TIGR04183">
    <property type="entry name" value="Por_Secre_tail"/>
    <property type="match status" value="1"/>
</dbReference>
<dbReference type="AlphaFoldDB" id="A0A847RWR8"/>
<name>A0A847RWR8_9BACT</name>
<evidence type="ECO:0000313" key="3">
    <source>
        <dbReference type="Proteomes" id="UP000570474"/>
    </source>
</evidence>
<dbReference type="Pfam" id="PF18962">
    <property type="entry name" value="Por_Secre_tail"/>
    <property type="match status" value="1"/>
</dbReference>
<proteinExistence type="predicted"/>
<evidence type="ECO:0000313" key="2">
    <source>
        <dbReference type="EMBL" id="NLR67543.1"/>
    </source>
</evidence>
<dbReference type="EMBL" id="JABAIA010000003">
    <property type="protein sequence ID" value="NLR67543.1"/>
    <property type="molecule type" value="Genomic_DNA"/>
</dbReference>